<proteinExistence type="predicted"/>
<keyword evidence="1" id="KW-1185">Reference proteome</keyword>
<dbReference type="AlphaFoldDB" id="A0A1S3JMA1"/>
<name>A0A1S3JMA1_LINAN</name>
<dbReference type="Proteomes" id="UP000085678">
    <property type="component" value="Unplaced"/>
</dbReference>
<evidence type="ECO:0000313" key="2">
    <source>
        <dbReference type="RefSeq" id="XP_013411502.1"/>
    </source>
</evidence>
<reference evidence="2" key="1">
    <citation type="submission" date="2025-08" db="UniProtKB">
        <authorList>
            <consortium name="RefSeq"/>
        </authorList>
    </citation>
    <scope>IDENTIFICATION</scope>
    <source>
        <tissue evidence="2">Gonads</tissue>
    </source>
</reference>
<sequence>MELSRLTKVEVATLDKNASPVQITVKSESETIQVEEIHTKVCKELGLEEKSKQYFFIFEGKSRPKKRYKNIESIKGQITGNLIASAEDIQKLEEYSDPGFPVENQYVSLCQSLPHYNAVQFRGCCLDEVFTFNSVVMENGMQVCVWITKLGLELHPTVNNKSSAFLVPWQSIKSWKKVHGRETVIGYEIGYADTCWLYLNTDQALLMLDATMSVIKVLQMEDQDQPFFTASMISREKTKDDIAIMAHWVNVLHKPGGAEVQGIPPGLTDITTVK</sequence>
<dbReference type="RefSeq" id="XP_013411502.1">
    <property type="nucleotide sequence ID" value="XM_013556048.1"/>
</dbReference>
<accession>A0A1S3JMA1</accession>
<gene>
    <name evidence="2" type="primary">LOC106174472</name>
</gene>
<protein>
    <submittedName>
        <fullName evidence="2">Uncharacterized protein LOC106174472 isoform X2</fullName>
    </submittedName>
</protein>
<organism evidence="1 2">
    <name type="scientific">Lingula anatina</name>
    <name type="common">Brachiopod</name>
    <name type="synonym">Lingula unguis</name>
    <dbReference type="NCBI Taxonomy" id="7574"/>
    <lineage>
        <taxon>Eukaryota</taxon>
        <taxon>Metazoa</taxon>
        <taxon>Spiralia</taxon>
        <taxon>Lophotrochozoa</taxon>
        <taxon>Brachiopoda</taxon>
        <taxon>Linguliformea</taxon>
        <taxon>Lingulata</taxon>
        <taxon>Lingulida</taxon>
        <taxon>Linguloidea</taxon>
        <taxon>Lingulidae</taxon>
        <taxon>Lingula</taxon>
    </lineage>
</organism>
<evidence type="ECO:0000313" key="1">
    <source>
        <dbReference type="Proteomes" id="UP000085678"/>
    </source>
</evidence>
<dbReference type="GeneID" id="106174472"/>
<dbReference type="OrthoDB" id="6022170at2759"/>